<dbReference type="Proteomes" id="UP001050691">
    <property type="component" value="Unassembled WGS sequence"/>
</dbReference>
<organism evidence="2 3">
    <name type="scientific">Clathrus columnatus</name>
    <dbReference type="NCBI Taxonomy" id="1419009"/>
    <lineage>
        <taxon>Eukaryota</taxon>
        <taxon>Fungi</taxon>
        <taxon>Dikarya</taxon>
        <taxon>Basidiomycota</taxon>
        <taxon>Agaricomycotina</taxon>
        <taxon>Agaricomycetes</taxon>
        <taxon>Phallomycetidae</taxon>
        <taxon>Phallales</taxon>
        <taxon>Clathraceae</taxon>
        <taxon>Clathrus</taxon>
    </lineage>
</organism>
<feature type="compositionally biased region" description="Polar residues" evidence="1">
    <location>
        <begin position="101"/>
        <end position="115"/>
    </location>
</feature>
<dbReference type="AlphaFoldDB" id="A0AAV5AKP1"/>
<feature type="compositionally biased region" description="Polar residues" evidence="1">
    <location>
        <begin position="83"/>
        <end position="94"/>
    </location>
</feature>
<keyword evidence="3" id="KW-1185">Reference proteome</keyword>
<accession>A0AAV5AKP1</accession>
<evidence type="ECO:0000313" key="3">
    <source>
        <dbReference type="Proteomes" id="UP001050691"/>
    </source>
</evidence>
<name>A0AAV5AKP1_9AGAM</name>
<dbReference type="EMBL" id="BPWL01000009">
    <property type="protein sequence ID" value="GJJ14232.1"/>
    <property type="molecule type" value="Genomic_DNA"/>
</dbReference>
<feature type="region of interest" description="Disordered" evidence="1">
    <location>
        <begin position="58"/>
        <end position="115"/>
    </location>
</feature>
<sequence length="151" mass="15634">MGYPISVTAGDGQGDSNFMTQLDPPSPPSLESPSLAESSSLHRRGFVDVTIGSVNLFMSLPSPKSSTPKFTEVKATDLDSQETDMQNTGPSQALSPIPDSGSESGSQVVSLQGTSTSNALAPVQTHYCQELNASIEISSLQTGSITSPSIA</sequence>
<gene>
    <name evidence="2" type="ORF">Clacol_008495</name>
</gene>
<protein>
    <submittedName>
        <fullName evidence="2">Uncharacterized protein</fullName>
    </submittedName>
</protein>
<evidence type="ECO:0000256" key="1">
    <source>
        <dbReference type="SAM" id="MobiDB-lite"/>
    </source>
</evidence>
<evidence type="ECO:0000313" key="2">
    <source>
        <dbReference type="EMBL" id="GJJ14232.1"/>
    </source>
</evidence>
<comment type="caution">
    <text evidence="2">The sequence shown here is derived from an EMBL/GenBank/DDBJ whole genome shotgun (WGS) entry which is preliminary data.</text>
</comment>
<proteinExistence type="predicted"/>
<feature type="region of interest" description="Disordered" evidence="1">
    <location>
        <begin position="1"/>
        <end position="39"/>
    </location>
</feature>
<reference evidence="2" key="1">
    <citation type="submission" date="2021-10" db="EMBL/GenBank/DDBJ databases">
        <title>De novo Genome Assembly of Clathrus columnatus (Basidiomycota, Fungi) Using Illumina and Nanopore Sequence Data.</title>
        <authorList>
            <person name="Ogiso-Tanaka E."/>
            <person name="Itagaki H."/>
            <person name="Hosoya T."/>
            <person name="Hosaka K."/>
        </authorList>
    </citation>
    <scope>NUCLEOTIDE SEQUENCE</scope>
    <source>
        <strain evidence="2">MO-923</strain>
    </source>
</reference>